<evidence type="ECO:0000313" key="4">
    <source>
        <dbReference type="EMBL" id="RNA31830.1"/>
    </source>
</evidence>
<dbReference type="EMBL" id="REGN01001893">
    <property type="protein sequence ID" value="RNA31830.1"/>
    <property type="molecule type" value="Genomic_DNA"/>
</dbReference>
<evidence type="ECO:0000256" key="1">
    <source>
        <dbReference type="ARBA" id="ARBA00022574"/>
    </source>
</evidence>
<proteinExistence type="predicted"/>
<dbReference type="SUPFAM" id="SSF50978">
    <property type="entry name" value="WD40 repeat-like"/>
    <property type="match status" value="1"/>
</dbReference>
<keyword evidence="1 3" id="KW-0853">WD repeat</keyword>
<accession>A0A3M7S8D6</accession>
<reference evidence="4 5" key="1">
    <citation type="journal article" date="2018" name="Sci. Rep.">
        <title>Genomic signatures of local adaptation to the degree of environmental predictability in rotifers.</title>
        <authorList>
            <person name="Franch-Gras L."/>
            <person name="Hahn C."/>
            <person name="Garcia-Roger E.M."/>
            <person name="Carmona M.J."/>
            <person name="Serra M."/>
            <person name="Gomez A."/>
        </authorList>
    </citation>
    <scope>NUCLEOTIDE SEQUENCE [LARGE SCALE GENOMIC DNA]</scope>
    <source>
        <strain evidence="4">HYR1</strain>
    </source>
</reference>
<feature type="repeat" description="WD" evidence="3">
    <location>
        <begin position="315"/>
        <end position="337"/>
    </location>
</feature>
<organism evidence="4 5">
    <name type="scientific">Brachionus plicatilis</name>
    <name type="common">Marine rotifer</name>
    <name type="synonym">Brachionus muelleri</name>
    <dbReference type="NCBI Taxonomy" id="10195"/>
    <lineage>
        <taxon>Eukaryota</taxon>
        <taxon>Metazoa</taxon>
        <taxon>Spiralia</taxon>
        <taxon>Gnathifera</taxon>
        <taxon>Rotifera</taxon>
        <taxon>Eurotatoria</taxon>
        <taxon>Monogononta</taxon>
        <taxon>Pseudotrocha</taxon>
        <taxon>Ploima</taxon>
        <taxon>Brachionidae</taxon>
        <taxon>Brachionus</taxon>
    </lineage>
</organism>
<dbReference type="InterPro" id="IPR001680">
    <property type="entry name" value="WD40_rpt"/>
</dbReference>
<dbReference type="PANTHER" id="PTHR19854">
    <property type="entry name" value="TRANSDUCIN BETA-LIKE 3"/>
    <property type="match status" value="1"/>
</dbReference>
<gene>
    <name evidence="4" type="ORF">BpHYR1_039651</name>
</gene>
<dbReference type="Gene3D" id="2.130.10.10">
    <property type="entry name" value="YVTN repeat-like/Quinoprotein amine dehydrogenase"/>
    <property type="match status" value="1"/>
</dbReference>
<evidence type="ECO:0000256" key="3">
    <source>
        <dbReference type="PROSITE-ProRule" id="PRU00221"/>
    </source>
</evidence>
<keyword evidence="5" id="KW-1185">Reference proteome</keyword>
<name>A0A3M7S8D6_BRAPC</name>
<dbReference type="InterPro" id="IPR015943">
    <property type="entry name" value="WD40/YVTN_repeat-like_dom_sf"/>
</dbReference>
<protein>
    <submittedName>
        <fullName evidence="4">WD-40 repeat</fullName>
    </submittedName>
</protein>
<dbReference type="Proteomes" id="UP000276133">
    <property type="component" value="Unassembled WGS sequence"/>
</dbReference>
<sequence>MKVNLICNLCKLKIYPKPTILSCGAIICSRHQSRRECPVCERFAKKKSINKKKELDEVLNDAVTKDKHDTYVRKCPKCKEIIKKVERQAISHKFEKVDDKKQKKKILKSLAQDQFKEALQTFKSLRKKLIEIVPERFQHANTMVNKFIKAAGEIRLKQIDDVIESNKDVFYKPKNLSQIFEENFSNLNFENLSFEEILTSLNSLGLFKLVLDEEFDYLTNKFNLTSGNCTSEHLSPVRNLFNPNSKCSSELIDKALEYLIQLDEKKNKILYAIDLNHRLNVYSMDSDRMYNLAEEFENFSTMNVKEIQIMDNGNLVTADTDNTLSIWDVNESRLKKLKTIRHFMPQEAYNLLKIKKISKNRLVYVIKGCLYVVELKEKKIFIKTKKMCRKNMIKNTSKRFSYQHSKKINLGHYFYSKVKIIKYSENLGIVLVMEESNSVEIWDLKSESKISNIELQIGLVHSVCIFSDTEIITGTNLDHTAIWDLSCLDQPVVKYDAQDIFYLDTVNKIKFIRDLNRILTLNSRNKAKVYDFKLSLLFTIADSLSPLGYLPLMKSFCILPNNRLAKANNSDFSVQIYSLINGQLIGNLSKHEAIVNLIKNNDEEILTCSYESKMVKWYSRSLKVKGTIILKDPFTYIKIV</sequence>
<evidence type="ECO:0000313" key="5">
    <source>
        <dbReference type="Proteomes" id="UP000276133"/>
    </source>
</evidence>
<dbReference type="OrthoDB" id="2096344at2759"/>
<dbReference type="PROSITE" id="PS50082">
    <property type="entry name" value="WD_REPEATS_2"/>
    <property type="match status" value="1"/>
</dbReference>
<comment type="caution">
    <text evidence="4">The sequence shown here is derived from an EMBL/GenBank/DDBJ whole genome shotgun (WGS) entry which is preliminary data.</text>
</comment>
<dbReference type="InterPro" id="IPR036322">
    <property type="entry name" value="WD40_repeat_dom_sf"/>
</dbReference>
<evidence type="ECO:0000256" key="2">
    <source>
        <dbReference type="ARBA" id="ARBA00022737"/>
    </source>
</evidence>
<dbReference type="AlphaFoldDB" id="A0A3M7S8D6"/>
<dbReference type="PANTHER" id="PTHR19854:SF1">
    <property type="entry name" value="GUANINE NUCLEOTIDE-BINDING PROTEIN SUBUNIT BETA-LIKE PROTEIN 1"/>
    <property type="match status" value="1"/>
</dbReference>
<keyword evidence="2" id="KW-0677">Repeat</keyword>